<evidence type="ECO:0000313" key="1">
    <source>
        <dbReference type="EMBL" id="KAH7837852.1"/>
    </source>
</evidence>
<protein>
    <submittedName>
        <fullName evidence="1">Uncharacterized protein</fullName>
    </submittedName>
</protein>
<evidence type="ECO:0000313" key="2">
    <source>
        <dbReference type="Proteomes" id="UP000828048"/>
    </source>
</evidence>
<sequence length="599" mass="67197">MVTKAEEENGTAVDGTEEGYTQDGTVDLKGRPVLRSKTGRWRACSFIVGYELFERMAYYGIASNLVLYLTRKLHEGTVKSANNVTNWVGTVWMMPLLGAYIADAHLGRYWTFIIASGIYVAGMFLVTLAVSVPALRPPSCAREVQYYDCDKRASPFQVGIFYCALYIIAVGTGGTKPNISTMGADQFDQFEPKERIQKLSFFNWWMFGIFIGILFSNTFLIYIQDNVGWTLGYTLPTVGLAVSILVFLWGTPYYRHKPPSGSPFTKMARVLVAALRKWKSVVPNDPKELYELSVDEYSKCGKFRIDSTPSLRFLDKAAVKSGPNKPWNLCPATQVEETKQMIKMIPILIATFIPSALGAQTNTLFIKQGTTLVRSMGPHFEIPPACLTSFVTIFMLISIVLYDRLFVPAIRKYTKNPRGISLLQRMGIGLVLHVVIMITSCLAERKRLDVAKANGITEKHQIVPLTIFILLPQFALTGVADNFLDVAKLEFFYDQAPEGMKSLGTAYFTTSMGVRFFLSSFILSTIADVTKSHGHEGWILDNLNASRLDYYYAFYAALSFLNSLFFLVVAKFFVYNAEVDSERRKELPEAIVSPPTYSK</sequence>
<keyword evidence="2" id="KW-1185">Reference proteome</keyword>
<dbReference type="Proteomes" id="UP000828048">
    <property type="component" value="Chromosome 6"/>
</dbReference>
<organism evidence="1 2">
    <name type="scientific">Vaccinium darrowii</name>
    <dbReference type="NCBI Taxonomy" id="229202"/>
    <lineage>
        <taxon>Eukaryota</taxon>
        <taxon>Viridiplantae</taxon>
        <taxon>Streptophyta</taxon>
        <taxon>Embryophyta</taxon>
        <taxon>Tracheophyta</taxon>
        <taxon>Spermatophyta</taxon>
        <taxon>Magnoliopsida</taxon>
        <taxon>eudicotyledons</taxon>
        <taxon>Gunneridae</taxon>
        <taxon>Pentapetalae</taxon>
        <taxon>asterids</taxon>
        <taxon>Ericales</taxon>
        <taxon>Ericaceae</taxon>
        <taxon>Vaccinioideae</taxon>
        <taxon>Vaccinieae</taxon>
        <taxon>Vaccinium</taxon>
    </lineage>
</organism>
<proteinExistence type="predicted"/>
<dbReference type="EMBL" id="CM037156">
    <property type="protein sequence ID" value="KAH7837852.1"/>
    <property type="molecule type" value="Genomic_DNA"/>
</dbReference>
<reference evidence="1 2" key="1">
    <citation type="journal article" date="2021" name="Hortic Res">
        <title>High-quality reference genome and annotation aids understanding of berry development for evergreen blueberry (Vaccinium darrowii).</title>
        <authorList>
            <person name="Yu J."/>
            <person name="Hulse-Kemp A.M."/>
            <person name="Babiker E."/>
            <person name="Staton M."/>
        </authorList>
    </citation>
    <scope>NUCLEOTIDE SEQUENCE [LARGE SCALE GENOMIC DNA]</scope>
    <source>
        <strain evidence="2">cv. NJ 8807/NJ 8810</strain>
        <tissue evidence="1">Young leaf</tissue>
    </source>
</reference>
<comment type="caution">
    <text evidence="1">The sequence shown here is derived from an EMBL/GenBank/DDBJ whole genome shotgun (WGS) entry which is preliminary data.</text>
</comment>
<name>A0ACB7XAN7_9ERIC</name>
<gene>
    <name evidence="1" type="ORF">Vadar_018846</name>
</gene>
<accession>A0ACB7XAN7</accession>